<dbReference type="AlphaFoldDB" id="A0A5R9AJ61"/>
<dbReference type="PANTHER" id="PTHR43619:SF2">
    <property type="entry name" value="S-ADENOSYL-L-METHIONINE-DEPENDENT METHYLTRANSFERASES SUPERFAMILY PROTEIN"/>
    <property type="match status" value="1"/>
</dbReference>
<evidence type="ECO:0000313" key="3">
    <source>
        <dbReference type="EMBL" id="TLP78204.1"/>
    </source>
</evidence>
<dbReference type="InterPro" id="IPR007213">
    <property type="entry name" value="Ppm1/Ppm2/Tcmp"/>
</dbReference>
<dbReference type="InterPro" id="IPR029063">
    <property type="entry name" value="SAM-dependent_MTases_sf"/>
</dbReference>
<comment type="caution">
    <text evidence="3">The sequence shown here is derived from an EMBL/GenBank/DDBJ whole genome shotgun (WGS) entry which is preliminary data.</text>
</comment>
<evidence type="ECO:0000256" key="2">
    <source>
        <dbReference type="ARBA" id="ARBA00022679"/>
    </source>
</evidence>
<evidence type="ECO:0000256" key="1">
    <source>
        <dbReference type="ARBA" id="ARBA00022603"/>
    </source>
</evidence>
<dbReference type="Proteomes" id="UP000307510">
    <property type="component" value="Unassembled WGS sequence"/>
</dbReference>
<name>A0A5R9AJ61_PSENT</name>
<sequence length="273" mass="31288">MERITLRGTPETLLITLYAKAKESELPDSLLRDHFSRQAVEHIDYDFARLHIGRAEQVGIALRARLFDDWVRDFLARCPSCVVLQLGCGLDSRVFRIDPPSSVQWFEVDFPEVIALRERLYPARENCHLLASSLTAPDWWRAVPTGRPVLVIAEGVLPYVETDEVFRLLTALTARFGEGELLFDGYSRLGIRLLQWNPMIRRTGAVLHWGIDEPQELEQQVPALRFVDAIAAYDRAQIARLSLGMRLLYEITLAIPAMRRMGRLLRYRFGPTS</sequence>
<dbReference type="Gene3D" id="3.40.50.150">
    <property type="entry name" value="Vaccinia Virus protein VP39"/>
    <property type="match status" value="1"/>
</dbReference>
<keyword evidence="1 3" id="KW-0489">Methyltransferase</keyword>
<protein>
    <submittedName>
        <fullName evidence="3">Class I SAM-dependent methyltransferase</fullName>
    </submittedName>
</protein>
<evidence type="ECO:0000313" key="4">
    <source>
        <dbReference type="Proteomes" id="UP000307510"/>
    </source>
</evidence>
<dbReference type="InterPro" id="IPR016874">
    <property type="entry name" value="TcmP-like"/>
</dbReference>
<gene>
    <name evidence="3" type="ORF">FEA48_03135</name>
</gene>
<dbReference type="PIRSF" id="PIRSF028177">
    <property type="entry name" value="Polyketide_synth_Omtfrase_TcmP"/>
    <property type="match status" value="1"/>
</dbReference>
<keyword evidence="2 3" id="KW-0808">Transferase</keyword>
<reference evidence="3 4" key="1">
    <citation type="submission" date="2019-05" db="EMBL/GenBank/DDBJ databases">
        <authorList>
            <person name="Moore K."/>
            <person name="O'Neill P."/>
            <person name="Farbos A."/>
            <person name="Studholme D.J."/>
        </authorList>
    </citation>
    <scope>NUCLEOTIDE SEQUENCE [LARGE SCALE GENOMIC DNA]</scope>
    <source>
        <strain evidence="3 4">DSM 9128</strain>
    </source>
</reference>
<dbReference type="PANTHER" id="PTHR43619">
    <property type="entry name" value="S-ADENOSYL-L-METHIONINE-DEPENDENT METHYLTRANSFERASE YKTD-RELATED"/>
    <property type="match status" value="1"/>
</dbReference>
<accession>A0A5R9AJ61</accession>
<dbReference type="Pfam" id="PF04072">
    <property type="entry name" value="LCM"/>
    <property type="match status" value="1"/>
</dbReference>
<reference evidence="4" key="2">
    <citation type="submission" date="2019-06" db="EMBL/GenBank/DDBJ databases">
        <title>AzeR, a transcriptional regulator that responds to azelaic acid in Pseudomonas nitroreducens.</title>
        <authorList>
            <person name="Bez C."/>
            <person name="Javvadi S.G."/>
            <person name="Bertani I."/>
            <person name="Devescovi G."/>
            <person name="Studholme D.J."/>
            <person name="Geller A."/>
            <person name="Levy A."/>
            <person name="Venturi V."/>
        </authorList>
    </citation>
    <scope>NUCLEOTIDE SEQUENCE [LARGE SCALE GENOMIC DNA]</scope>
    <source>
        <strain evidence="4">DSM 9128</strain>
    </source>
</reference>
<dbReference type="GO" id="GO:0032259">
    <property type="term" value="P:methylation"/>
    <property type="evidence" value="ECO:0007669"/>
    <property type="project" value="UniProtKB-KW"/>
</dbReference>
<dbReference type="GO" id="GO:0008168">
    <property type="term" value="F:methyltransferase activity"/>
    <property type="evidence" value="ECO:0007669"/>
    <property type="project" value="UniProtKB-KW"/>
</dbReference>
<dbReference type="SUPFAM" id="SSF53335">
    <property type="entry name" value="S-adenosyl-L-methionine-dependent methyltransferases"/>
    <property type="match status" value="1"/>
</dbReference>
<proteinExistence type="predicted"/>
<dbReference type="RefSeq" id="WP_138212489.1">
    <property type="nucleotide sequence ID" value="NZ_VASG01000001.1"/>
</dbReference>
<dbReference type="EMBL" id="VASG01000001">
    <property type="protein sequence ID" value="TLP78204.1"/>
    <property type="molecule type" value="Genomic_DNA"/>
</dbReference>
<organism evidence="3 4">
    <name type="scientific">Pseudomonas nitroreducens</name>
    <dbReference type="NCBI Taxonomy" id="46680"/>
    <lineage>
        <taxon>Bacteria</taxon>
        <taxon>Pseudomonadati</taxon>
        <taxon>Pseudomonadota</taxon>
        <taxon>Gammaproteobacteria</taxon>
        <taxon>Pseudomonadales</taxon>
        <taxon>Pseudomonadaceae</taxon>
        <taxon>Pseudomonas</taxon>
    </lineage>
</organism>